<dbReference type="InterPro" id="IPR021935">
    <property type="entry name" value="SGSM1/2_RBD"/>
</dbReference>
<dbReference type="Ensembl" id="ENSEBUT00000002223.1">
    <property type="protein sequence ID" value="ENSEBUP00000001883.1"/>
    <property type="gene ID" value="ENSEBUG00000001543.1"/>
</dbReference>
<dbReference type="Proteomes" id="UP000694388">
    <property type="component" value="Unplaced"/>
</dbReference>
<dbReference type="PROSITE" id="PS50826">
    <property type="entry name" value="RUN"/>
    <property type="match status" value="1"/>
</dbReference>
<feature type="region of interest" description="Disordered" evidence="2">
    <location>
        <begin position="726"/>
        <end position="779"/>
    </location>
</feature>
<dbReference type="InterPro" id="IPR004012">
    <property type="entry name" value="Run_dom"/>
</dbReference>
<dbReference type="SMART" id="SM00593">
    <property type="entry name" value="RUN"/>
    <property type="match status" value="1"/>
</dbReference>
<feature type="compositionally biased region" description="Low complexity" evidence="2">
    <location>
        <begin position="730"/>
        <end position="743"/>
    </location>
</feature>
<accession>A0A8C4N643</accession>
<feature type="domain" description="RUN" evidence="3">
    <location>
        <begin position="32"/>
        <end position="215"/>
    </location>
</feature>
<dbReference type="GO" id="GO:0005096">
    <property type="term" value="F:GTPase activator activity"/>
    <property type="evidence" value="ECO:0007669"/>
    <property type="project" value="UniProtKB-KW"/>
</dbReference>
<sequence>MNEESERERLLRGVKKEVKQIMEEAVTRKFIHEDSSTIVSFSAAVEASLLHGLKRRAAGLLRANKVAALFVKAARVCPQAAMLCRHVQALEGRGEGSDSVAAFISSLQTLPQALQQLPTEALSRRGGGRIEGISRQSTSGSKPSGLSRQAVRHLWVRAALLEKVLDKIVQHLAENASLYYEKYALLMDPVDGRILASLLVGPCALEYTRMKTADHYWTDPSAEELMQRHRIHSPHYRTDTSPSKRPALHIRLRQSSSGSMSEDRPAPAARDHVELLHQSSRSTLIYGKNSVRVQPRGDLDPVPGYLSLHQSGERLTLKWTPNQLMNGSLVEPTPGKGALRDYTVTVHLEHIVYIHCHQKCSESVLVLVGQDGVQRSPVHFPPGGHLLSFLTCLESGLAPNGCFDPPLYPHGDKGGTFQRSRKRLVRMPAAIDQPDQPELGTTRAAMMSAATEKMDFVFRIVYPSQRSTNVIIIHHYGTTSRAGSSSMSSGDEEQERVAMEAFWEARQGGRFNAGHPAAPLAHTLQDGFLLTAFIPPLFLPPPPTNKVPSLSSHNDVATAGTPLPWRLEGAMVPGHDLGATQDITVHERMPLKSLCENMQKQILSRAFFGWLAYCKHLSTVRTHLSALVQPSPLSPNPGDSEGITANAWESWKAGFLNLSESELFQRVYYGGVEQCVRRYVWPYLLRHYRFGMSCGERDTVDAETRERYQALLAEWHMCKAAVQQRGTKNGNGHAGHSSLGSLGQTQSTLNSSVSSEVFESTEDPEPTSASMDLGSGSGQVSLEISEPEQVPVNLDAINANVQVELVEDNQHCGGVGDVQRQTSQKVSLETTQPLAAFSDEELDNYATNLHRIDKDVHRCDRSYWYFTADNLEKLREIMCW</sequence>
<evidence type="ECO:0000256" key="1">
    <source>
        <dbReference type="ARBA" id="ARBA00022468"/>
    </source>
</evidence>
<dbReference type="SUPFAM" id="SSF47923">
    <property type="entry name" value="Ypt/Rab-GAP domain of gyp1p"/>
    <property type="match status" value="1"/>
</dbReference>
<dbReference type="OMA" id="YLVENSX"/>
<evidence type="ECO:0000259" key="3">
    <source>
        <dbReference type="PROSITE" id="PS50826"/>
    </source>
</evidence>
<dbReference type="GeneTree" id="ENSGT00940000159315"/>
<dbReference type="InterPro" id="IPR037745">
    <property type="entry name" value="SGSM1/2"/>
</dbReference>
<reference evidence="4" key="1">
    <citation type="submission" date="2025-08" db="UniProtKB">
        <authorList>
            <consortium name="Ensembl"/>
        </authorList>
    </citation>
    <scope>IDENTIFICATION</scope>
</reference>
<organism evidence="4 5">
    <name type="scientific">Eptatretus burgeri</name>
    <name type="common">Inshore hagfish</name>
    <dbReference type="NCBI Taxonomy" id="7764"/>
    <lineage>
        <taxon>Eukaryota</taxon>
        <taxon>Metazoa</taxon>
        <taxon>Chordata</taxon>
        <taxon>Craniata</taxon>
        <taxon>Vertebrata</taxon>
        <taxon>Cyclostomata</taxon>
        <taxon>Myxini</taxon>
        <taxon>Myxiniformes</taxon>
        <taxon>Myxinidae</taxon>
        <taxon>Eptatretinae</taxon>
        <taxon>Eptatretus</taxon>
    </lineage>
</organism>
<dbReference type="InterPro" id="IPR035969">
    <property type="entry name" value="Rab-GAP_TBC_sf"/>
</dbReference>
<protein>
    <submittedName>
        <fullName evidence="4">Small G protein signaling modulator 2</fullName>
    </submittedName>
</protein>
<dbReference type="SUPFAM" id="SSF140741">
    <property type="entry name" value="RUN domain-like"/>
    <property type="match status" value="1"/>
</dbReference>
<dbReference type="CDD" id="cd15784">
    <property type="entry name" value="PH_RUTBC"/>
    <property type="match status" value="1"/>
</dbReference>
<evidence type="ECO:0000313" key="4">
    <source>
        <dbReference type="Ensembl" id="ENSEBUP00000001883.1"/>
    </source>
</evidence>
<dbReference type="AlphaFoldDB" id="A0A8C4N643"/>
<dbReference type="InterPro" id="IPR037213">
    <property type="entry name" value="Run_dom_sf"/>
</dbReference>
<evidence type="ECO:0000256" key="2">
    <source>
        <dbReference type="SAM" id="MobiDB-lite"/>
    </source>
</evidence>
<reference evidence="4" key="2">
    <citation type="submission" date="2025-09" db="UniProtKB">
        <authorList>
            <consortium name="Ensembl"/>
        </authorList>
    </citation>
    <scope>IDENTIFICATION</scope>
</reference>
<dbReference type="Pfam" id="PF02759">
    <property type="entry name" value="RUN"/>
    <property type="match status" value="1"/>
</dbReference>
<dbReference type="Pfam" id="PF12068">
    <property type="entry name" value="PH_RBD"/>
    <property type="match status" value="1"/>
</dbReference>
<evidence type="ECO:0000313" key="5">
    <source>
        <dbReference type="Proteomes" id="UP000694388"/>
    </source>
</evidence>
<proteinExistence type="predicted"/>
<keyword evidence="1" id="KW-0343">GTPase activation</keyword>
<dbReference type="Gene3D" id="1.20.58.900">
    <property type="match status" value="1"/>
</dbReference>
<name>A0A8C4N643_EPTBU</name>
<keyword evidence="5" id="KW-1185">Reference proteome</keyword>
<dbReference type="Gene3D" id="2.30.29.230">
    <property type="match status" value="1"/>
</dbReference>